<dbReference type="EMBL" id="VUOB01000005">
    <property type="protein sequence ID" value="KAA2265753.1"/>
    <property type="molecule type" value="Genomic_DNA"/>
</dbReference>
<accession>A0A5B2XQP9</accession>
<proteinExistence type="predicted"/>
<organism evidence="2 3">
    <name type="scientific">Solihabitans fulvus</name>
    <dbReference type="NCBI Taxonomy" id="1892852"/>
    <lineage>
        <taxon>Bacteria</taxon>
        <taxon>Bacillati</taxon>
        <taxon>Actinomycetota</taxon>
        <taxon>Actinomycetes</taxon>
        <taxon>Pseudonocardiales</taxon>
        <taxon>Pseudonocardiaceae</taxon>
        <taxon>Solihabitans</taxon>
    </lineage>
</organism>
<dbReference type="InterPro" id="IPR052164">
    <property type="entry name" value="Anthracycline_SecMetBiosynth"/>
</dbReference>
<dbReference type="RefSeq" id="WP_149848038.1">
    <property type="nucleotide sequence ID" value="NZ_VUOB01000005.1"/>
</dbReference>
<dbReference type="SUPFAM" id="SSF54593">
    <property type="entry name" value="Glyoxalase/Bleomycin resistance protein/Dihydroxybiphenyl dioxygenase"/>
    <property type="match status" value="1"/>
</dbReference>
<dbReference type="OrthoDB" id="5175574at2"/>
<evidence type="ECO:0000256" key="1">
    <source>
        <dbReference type="SAM" id="MobiDB-lite"/>
    </source>
</evidence>
<evidence type="ECO:0000313" key="2">
    <source>
        <dbReference type="EMBL" id="KAA2265753.1"/>
    </source>
</evidence>
<comment type="caution">
    <text evidence="2">The sequence shown here is derived from an EMBL/GenBank/DDBJ whole genome shotgun (WGS) entry which is preliminary data.</text>
</comment>
<reference evidence="2 3" key="1">
    <citation type="submission" date="2019-09" db="EMBL/GenBank/DDBJ databases">
        <title>Goodfellowia gen. nov., a new genus of the Pseudonocardineae related to Actinoalloteichus, containing Goodfellowia coeruleoviolacea gen. nov., comb. nov. gen. nov., comb. nov.</title>
        <authorList>
            <person name="Labeda D."/>
        </authorList>
    </citation>
    <scope>NUCLEOTIDE SEQUENCE [LARGE SCALE GENOMIC DNA]</scope>
    <source>
        <strain evidence="2 3">AN110305</strain>
    </source>
</reference>
<reference evidence="2 3" key="2">
    <citation type="submission" date="2019-09" db="EMBL/GenBank/DDBJ databases">
        <authorList>
            <person name="Jin C."/>
        </authorList>
    </citation>
    <scope>NUCLEOTIDE SEQUENCE [LARGE SCALE GENOMIC DNA]</scope>
    <source>
        <strain evidence="2 3">AN110305</strain>
    </source>
</reference>
<dbReference type="AlphaFoldDB" id="A0A5B2XQP9"/>
<gene>
    <name evidence="2" type="ORF">F0L68_04070</name>
</gene>
<evidence type="ECO:0000313" key="3">
    <source>
        <dbReference type="Proteomes" id="UP000323454"/>
    </source>
</evidence>
<protein>
    <submittedName>
        <fullName evidence="2">Uncharacterized protein</fullName>
    </submittedName>
</protein>
<feature type="region of interest" description="Disordered" evidence="1">
    <location>
        <begin position="78"/>
        <end position="106"/>
    </location>
</feature>
<name>A0A5B2XQP9_9PSEU</name>
<feature type="compositionally biased region" description="Low complexity" evidence="1">
    <location>
        <begin position="78"/>
        <end position="87"/>
    </location>
</feature>
<dbReference type="InterPro" id="IPR029068">
    <property type="entry name" value="Glyas_Bleomycin-R_OHBP_Dase"/>
</dbReference>
<dbReference type="Gene3D" id="3.10.180.10">
    <property type="entry name" value="2,3-Dihydroxybiphenyl 1,2-Dioxygenase, domain 1"/>
    <property type="match status" value="1"/>
</dbReference>
<dbReference type="PANTHER" id="PTHR33993:SF14">
    <property type="entry name" value="GB|AAF24581.1"/>
    <property type="match status" value="1"/>
</dbReference>
<dbReference type="PANTHER" id="PTHR33993">
    <property type="entry name" value="GLYOXALASE-RELATED"/>
    <property type="match status" value="1"/>
</dbReference>
<dbReference type="Proteomes" id="UP000323454">
    <property type="component" value="Unassembled WGS sequence"/>
</dbReference>
<keyword evidence="3" id="KW-1185">Reference proteome</keyword>
<sequence length="232" mass="25101">MPHSPVRGLRCIDLRTTNPIATAEHYQQLLGWIALPTGDGAVDCWVGDRLAARIHPTNTGEQPGWHLIFGGATPRALTDPTGTTATTDSGRVQHGPWAPEPRHGEPCWTELLTNTDTDHYWTTELGWHTRQPTPATPFTLYETTGGNDTTKPIAGRLLLDHDLAARVGTGWMCYFAVTDTNEAAAINHQLGGTVLLPPQDVPTGRITTIADPTGNICTLLQNPTGWGGTWTT</sequence>